<proteinExistence type="predicted"/>
<dbReference type="Proteomes" id="UP001056291">
    <property type="component" value="Chromosome"/>
</dbReference>
<evidence type="ECO:0000313" key="1">
    <source>
        <dbReference type="EMBL" id="USG60610.1"/>
    </source>
</evidence>
<reference evidence="1" key="1">
    <citation type="submission" date="2022-06" db="EMBL/GenBank/DDBJ databases">
        <title>Sneathiella actinostolidae sp. nov., isolated from a sea anemonein the Western Pacific Ocean.</title>
        <authorList>
            <person name="Wei M.J."/>
        </authorList>
    </citation>
    <scope>NUCLEOTIDE SEQUENCE</scope>
    <source>
        <strain evidence="1">PHK-P5</strain>
    </source>
</reference>
<dbReference type="EMBL" id="CP098747">
    <property type="protein sequence ID" value="USG60610.1"/>
    <property type="molecule type" value="Genomic_DNA"/>
</dbReference>
<gene>
    <name evidence="1" type="ORF">NBZ79_15705</name>
</gene>
<organism evidence="1 2">
    <name type="scientific">Sneathiella marina</name>
    <dbReference type="NCBI Taxonomy" id="2950108"/>
    <lineage>
        <taxon>Bacteria</taxon>
        <taxon>Pseudomonadati</taxon>
        <taxon>Pseudomonadota</taxon>
        <taxon>Alphaproteobacteria</taxon>
        <taxon>Sneathiellales</taxon>
        <taxon>Sneathiellaceae</taxon>
        <taxon>Sneathiella</taxon>
    </lineage>
</organism>
<dbReference type="RefSeq" id="WP_251933491.1">
    <property type="nucleotide sequence ID" value="NZ_CP098747.1"/>
</dbReference>
<sequence length="51" mass="5809">MSMELNQKEPALREILEDPIIHAVLKRDGLTVEDVRKVVSSYQRTAKKASN</sequence>
<accession>A0ABY4W4F5</accession>
<keyword evidence="2" id="KW-1185">Reference proteome</keyword>
<evidence type="ECO:0000313" key="2">
    <source>
        <dbReference type="Proteomes" id="UP001056291"/>
    </source>
</evidence>
<protein>
    <submittedName>
        <fullName evidence="1">Uncharacterized protein</fullName>
    </submittedName>
</protein>
<name>A0ABY4W4F5_9PROT</name>